<evidence type="ECO:0000256" key="1">
    <source>
        <dbReference type="SAM" id="MobiDB-lite"/>
    </source>
</evidence>
<dbReference type="CDD" id="cd03426">
    <property type="entry name" value="NUDIX_CoAse_Nudt7"/>
    <property type="match status" value="1"/>
</dbReference>
<gene>
    <name evidence="3" type="ORF">BDP27DRAFT_1341249</name>
</gene>
<dbReference type="Gene3D" id="3.90.79.10">
    <property type="entry name" value="Nucleoside Triphosphate Pyrophosphohydrolase"/>
    <property type="match status" value="1"/>
</dbReference>
<feature type="domain" description="Nudix hydrolase" evidence="2">
    <location>
        <begin position="56"/>
        <end position="215"/>
    </location>
</feature>
<keyword evidence="3" id="KW-0378">Hydrolase</keyword>
<feature type="region of interest" description="Disordered" evidence="1">
    <location>
        <begin position="1"/>
        <end position="24"/>
    </location>
</feature>
<evidence type="ECO:0000259" key="2">
    <source>
        <dbReference type="PROSITE" id="PS51462"/>
    </source>
</evidence>
<dbReference type="PANTHER" id="PTHR12992">
    <property type="entry name" value="NUDIX HYDROLASE"/>
    <property type="match status" value="1"/>
</dbReference>
<dbReference type="Pfam" id="PF00293">
    <property type="entry name" value="NUDIX"/>
    <property type="match status" value="1"/>
</dbReference>
<dbReference type="PANTHER" id="PTHR12992:SF45">
    <property type="entry name" value="NUDIX HYDROLASE DOMAIN-CONTAINING PROTEIN"/>
    <property type="match status" value="1"/>
</dbReference>
<dbReference type="InterPro" id="IPR000086">
    <property type="entry name" value="NUDIX_hydrolase_dom"/>
</dbReference>
<feature type="compositionally biased region" description="Polar residues" evidence="1">
    <location>
        <begin position="1"/>
        <end position="12"/>
    </location>
</feature>
<name>A0A9P5P788_9AGAR</name>
<dbReference type="EMBL" id="JADNRY010000294">
    <property type="protein sequence ID" value="KAF9059556.1"/>
    <property type="molecule type" value="Genomic_DNA"/>
</dbReference>
<evidence type="ECO:0000313" key="3">
    <source>
        <dbReference type="EMBL" id="KAF9059556.1"/>
    </source>
</evidence>
<dbReference type="InterPro" id="IPR045121">
    <property type="entry name" value="CoAse"/>
</dbReference>
<comment type="caution">
    <text evidence="3">The sequence shown here is derived from an EMBL/GenBank/DDBJ whole genome shotgun (WGS) entry which is preliminary data.</text>
</comment>
<dbReference type="AlphaFoldDB" id="A0A9P5P788"/>
<organism evidence="3 4">
    <name type="scientific">Rhodocollybia butyracea</name>
    <dbReference type="NCBI Taxonomy" id="206335"/>
    <lineage>
        <taxon>Eukaryota</taxon>
        <taxon>Fungi</taxon>
        <taxon>Dikarya</taxon>
        <taxon>Basidiomycota</taxon>
        <taxon>Agaricomycotina</taxon>
        <taxon>Agaricomycetes</taxon>
        <taxon>Agaricomycetidae</taxon>
        <taxon>Agaricales</taxon>
        <taxon>Marasmiineae</taxon>
        <taxon>Omphalotaceae</taxon>
        <taxon>Rhodocollybia</taxon>
    </lineage>
</organism>
<accession>A0A9P5P788</accession>
<sequence length="305" mass="33500">MALDNPLTNGSATLAAKDNSRQTLDHLPLDPGTRELLERLQAQGIDQTDLSSHLPKRLAAVLVLLYSHAGVLRVLLSTRSKLLRSHPGQTALPGGRVDEGDKDAIETAFREANEEVGLPFPSSLSTSDSASLDASKTTAPDIHTLCTLSPHLSQWGIVVTPVIAYLSSPSAHEFLQSSLTANPDEVDRIFTHPLEAVLDPQIVAKEAEDGLVVLAERGTEDWPYEEEFYSTADRLYPDLGNTVYRMHRFRSTASPIKGLTAEILIRVASIAFDRPPTPPIEQYAPDQIRGFAEMRDLMDKFGRIR</sequence>
<dbReference type="GO" id="GO:0010945">
    <property type="term" value="F:coenzyme A diphosphatase activity"/>
    <property type="evidence" value="ECO:0007669"/>
    <property type="project" value="InterPro"/>
</dbReference>
<proteinExistence type="predicted"/>
<dbReference type="PROSITE" id="PS51462">
    <property type="entry name" value="NUDIX"/>
    <property type="match status" value="1"/>
</dbReference>
<protein>
    <submittedName>
        <fullName evidence="3">NUDIX hydrolase domain-like protein</fullName>
    </submittedName>
</protein>
<evidence type="ECO:0000313" key="4">
    <source>
        <dbReference type="Proteomes" id="UP000772434"/>
    </source>
</evidence>
<dbReference type="InterPro" id="IPR015797">
    <property type="entry name" value="NUDIX_hydrolase-like_dom_sf"/>
</dbReference>
<keyword evidence="4" id="KW-1185">Reference proteome</keyword>
<reference evidence="3" key="1">
    <citation type="submission" date="2020-11" db="EMBL/GenBank/DDBJ databases">
        <authorList>
            <consortium name="DOE Joint Genome Institute"/>
            <person name="Ahrendt S."/>
            <person name="Riley R."/>
            <person name="Andreopoulos W."/>
            <person name="Labutti K."/>
            <person name="Pangilinan J."/>
            <person name="Ruiz-Duenas F.J."/>
            <person name="Barrasa J.M."/>
            <person name="Sanchez-Garcia M."/>
            <person name="Camarero S."/>
            <person name="Miyauchi S."/>
            <person name="Serrano A."/>
            <person name="Linde D."/>
            <person name="Babiker R."/>
            <person name="Drula E."/>
            <person name="Ayuso-Fernandez I."/>
            <person name="Pacheco R."/>
            <person name="Padilla G."/>
            <person name="Ferreira P."/>
            <person name="Barriuso J."/>
            <person name="Kellner H."/>
            <person name="Castanera R."/>
            <person name="Alfaro M."/>
            <person name="Ramirez L."/>
            <person name="Pisabarro A.G."/>
            <person name="Kuo A."/>
            <person name="Tritt A."/>
            <person name="Lipzen A."/>
            <person name="He G."/>
            <person name="Yan M."/>
            <person name="Ng V."/>
            <person name="Cullen D."/>
            <person name="Martin F."/>
            <person name="Rosso M.-N."/>
            <person name="Henrissat B."/>
            <person name="Hibbett D."/>
            <person name="Martinez A.T."/>
            <person name="Grigoriev I.V."/>
        </authorList>
    </citation>
    <scope>NUCLEOTIDE SEQUENCE</scope>
    <source>
        <strain evidence="3">AH 40177</strain>
    </source>
</reference>
<dbReference type="OrthoDB" id="10260614at2759"/>
<dbReference type="GO" id="GO:0015938">
    <property type="term" value="P:coenzyme A catabolic process"/>
    <property type="evidence" value="ECO:0007669"/>
    <property type="project" value="TreeGrafter"/>
</dbReference>
<dbReference type="Proteomes" id="UP000772434">
    <property type="component" value="Unassembled WGS sequence"/>
</dbReference>
<dbReference type="SUPFAM" id="SSF55811">
    <property type="entry name" value="Nudix"/>
    <property type="match status" value="1"/>
</dbReference>